<dbReference type="NCBIfam" id="TIGR00177">
    <property type="entry name" value="molyb_syn"/>
    <property type="match status" value="1"/>
</dbReference>
<keyword evidence="2" id="KW-0501">Molybdenum cofactor biosynthesis</keyword>
<dbReference type="InterPro" id="IPR008284">
    <property type="entry name" value="MoCF_biosynth_CS"/>
</dbReference>
<comment type="caution">
    <text evidence="4">The sequence shown here is derived from an EMBL/GenBank/DDBJ whole genome shotgun (WGS) entry which is preliminary data.</text>
</comment>
<dbReference type="InterPro" id="IPR036135">
    <property type="entry name" value="MoeA_linker/N_sf"/>
</dbReference>
<dbReference type="GO" id="GO:0061599">
    <property type="term" value="F:molybdopterin molybdotransferase activity"/>
    <property type="evidence" value="ECO:0007669"/>
    <property type="project" value="TreeGrafter"/>
</dbReference>
<dbReference type="Gene3D" id="2.170.190.11">
    <property type="entry name" value="Molybdopterin biosynthesis moea protein, domain 3"/>
    <property type="match status" value="1"/>
</dbReference>
<dbReference type="EMBL" id="LFWZ01000014">
    <property type="protein sequence ID" value="KON31067.1"/>
    <property type="molecule type" value="Genomic_DNA"/>
</dbReference>
<dbReference type="CDD" id="cd00887">
    <property type="entry name" value="MoeA"/>
    <property type="match status" value="1"/>
</dbReference>
<dbReference type="Pfam" id="PF03453">
    <property type="entry name" value="MoeA_N"/>
    <property type="match status" value="1"/>
</dbReference>
<dbReference type="InterPro" id="IPR005110">
    <property type="entry name" value="MoeA_linker/N"/>
</dbReference>
<reference evidence="4 5" key="1">
    <citation type="submission" date="2015-06" db="EMBL/GenBank/DDBJ databases">
        <title>New insights into the roles of widespread benthic archaea in carbon and nitrogen cycling.</title>
        <authorList>
            <person name="Lazar C.S."/>
            <person name="Baker B.J."/>
            <person name="Seitz K.W."/>
            <person name="Hyde A.S."/>
            <person name="Dick G.J."/>
            <person name="Hinrichs K.-U."/>
            <person name="Teske A.P."/>
        </authorList>
    </citation>
    <scope>NUCLEOTIDE SEQUENCE [LARGE SCALE GENOMIC DNA]</scope>
    <source>
        <strain evidence="4">DG-45</strain>
    </source>
</reference>
<dbReference type="SUPFAM" id="SSF63882">
    <property type="entry name" value="MoeA N-terminal region -like"/>
    <property type="match status" value="1"/>
</dbReference>
<dbReference type="SUPFAM" id="SSF63867">
    <property type="entry name" value="MoeA C-terminal domain-like"/>
    <property type="match status" value="1"/>
</dbReference>
<dbReference type="PANTHER" id="PTHR10192:SF5">
    <property type="entry name" value="GEPHYRIN"/>
    <property type="match status" value="1"/>
</dbReference>
<gene>
    <name evidence="4" type="ORF">AC482_02140</name>
</gene>
<evidence type="ECO:0000313" key="4">
    <source>
        <dbReference type="EMBL" id="KON31067.1"/>
    </source>
</evidence>
<evidence type="ECO:0000256" key="2">
    <source>
        <dbReference type="ARBA" id="ARBA00023150"/>
    </source>
</evidence>
<evidence type="ECO:0000256" key="1">
    <source>
        <dbReference type="ARBA" id="ARBA00005046"/>
    </source>
</evidence>
<dbReference type="FunFam" id="2.170.190.11:FF:000001">
    <property type="entry name" value="Molybdopterin molybdenumtransferase"/>
    <property type="match status" value="1"/>
</dbReference>
<dbReference type="UniPathway" id="UPA00344"/>
<dbReference type="Gene3D" id="3.90.105.10">
    <property type="entry name" value="Molybdopterin biosynthesis moea protein, domain 2"/>
    <property type="match status" value="1"/>
</dbReference>
<comment type="pathway">
    <text evidence="1">Cofactor biosynthesis; molybdopterin biosynthesis.</text>
</comment>
<dbReference type="AlphaFoldDB" id="A0A0M0BR64"/>
<dbReference type="Pfam" id="PF03454">
    <property type="entry name" value="MoeA_C"/>
    <property type="match status" value="1"/>
</dbReference>
<dbReference type="PROSITE" id="PS01079">
    <property type="entry name" value="MOCF_BIOSYNTHESIS_2"/>
    <property type="match status" value="1"/>
</dbReference>
<evidence type="ECO:0000259" key="3">
    <source>
        <dbReference type="SMART" id="SM00852"/>
    </source>
</evidence>
<dbReference type="InterPro" id="IPR005111">
    <property type="entry name" value="MoeA_C_domain_IV"/>
</dbReference>
<feature type="domain" description="MoaB/Mog" evidence="3">
    <location>
        <begin position="186"/>
        <end position="322"/>
    </location>
</feature>
<proteinExistence type="predicted"/>
<dbReference type="InterPro" id="IPR036425">
    <property type="entry name" value="MoaB/Mog-like_dom_sf"/>
</dbReference>
<evidence type="ECO:0000313" key="5">
    <source>
        <dbReference type="Proteomes" id="UP000037210"/>
    </source>
</evidence>
<dbReference type="Pfam" id="PF00994">
    <property type="entry name" value="MoCF_biosynth"/>
    <property type="match status" value="1"/>
</dbReference>
<accession>A0A0M0BR64</accession>
<dbReference type="SUPFAM" id="SSF53218">
    <property type="entry name" value="Molybdenum cofactor biosynthesis proteins"/>
    <property type="match status" value="1"/>
</dbReference>
<dbReference type="Proteomes" id="UP000037210">
    <property type="component" value="Unassembled WGS sequence"/>
</dbReference>
<dbReference type="InterPro" id="IPR038987">
    <property type="entry name" value="MoeA-like"/>
</dbReference>
<dbReference type="Gene3D" id="3.40.980.10">
    <property type="entry name" value="MoaB/Mog-like domain"/>
    <property type="match status" value="1"/>
</dbReference>
<dbReference type="InterPro" id="IPR036688">
    <property type="entry name" value="MoeA_C_domain_IV_sf"/>
</dbReference>
<name>A0A0M0BR64_9ARCH</name>
<dbReference type="SMART" id="SM00852">
    <property type="entry name" value="MoCF_biosynth"/>
    <property type="match status" value="1"/>
</dbReference>
<dbReference type="GO" id="GO:0005737">
    <property type="term" value="C:cytoplasm"/>
    <property type="evidence" value="ECO:0007669"/>
    <property type="project" value="TreeGrafter"/>
</dbReference>
<dbReference type="PANTHER" id="PTHR10192">
    <property type="entry name" value="MOLYBDOPTERIN BIOSYNTHESIS PROTEIN"/>
    <property type="match status" value="1"/>
</dbReference>
<dbReference type="PATRIC" id="fig|1685127.3.peg.591"/>
<sequence length="402" mass="42365">MRPFKRLLSREAAMEIIRSNIRRVDRVEEVALADAAGRVLAEEVVAGFDVPPFDRASMDGYAVRAEDTFGASSFSPRRLRLMGERHAGELFEGEVGRGECLQVATGSPVPRGSDAVVMVEHTKTEGDHVLIHQPAYPGANISPRGEDIGRGDIVVGGGELLTPGRVGAIAALGVRGVTAYARPSVAVYSTGSEVRPLGGELEAGQIFDINSYTLSAIIAGNGCIPRMRGVVPDDQSAIEEAVAGSVGHDLAVFSGGSSVGTRDLLYDVVEDLGEVLFHGLQVKPGKPTLFGLVEGTPVFGMPGYPTSCLSNAYVFLVPALRMAAGLPPPEPRQVKARMAARFVSSSGREQFLTVRLDGGLAHLVFKKSGAITSMADADGYIIVPVNADVIEEGEEVTVTLLG</sequence>
<protein>
    <recommendedName>
        <fullName evidence="3">MoaB/Mog domain-containing protein</fullName>
    </recommendedName>
</protein>
<organism evidence="4 5">
    <name type="scientific">miscellaneous Crenarchaeota group-15 archaeon DG-45</name>
    <dbReference type="NCBI Taxonomy" id="1685127"/>
    <lineage>
        <taxon>Archaea</taxon>
        <taxon>Candidatus Bathyarchaeota</taxon>
        <taxon>MCG-15</taxon>
    </lineage>
</organism>
<dbReference type="Gene3D" id="2.40.340.10">
    <property type="entry name" value="MoeA, C-terminal, domain IV"/>
    <property type="match status" value="1"/>
</dbReference>
<dbReference type="NCBIfam" id="NF045515">
    <property type="entry name" value="Glp_gephyrin"/>
    <property type="match status" value="1"/>
</dbReference>
<dbReference type="GO" id="GO:0006777">
    <property type="term" value="P:Mo-molybdopterin cofactor biosynthetic process"/>
    <property type="evidence" value="ECO:0007669"/>
    <property type="project" value="UniProtKB-KW"/>
</dbReference>
<dbReference type="InterPro" id="IPR001453">
    <property type="entry name" value="MoaB/Mog_dom"/>
</dbReference>